<name>A0A2J6SGK7_9HELO</name>
<evidence type="ECO:0000313" key="3">
    <source>
        <dbReference type="EMBL" id="PMD49870.1"/>
    </source>
</evidence>
<feature type="transmembrane region" description="Helical" evidence="2">
    <location>
        <begin position="195"/>
        <end position="214"/>
    </location>
</feature>
<feature type="transmembrane region" description="Helical" evidence="2">
    <location>
        <begin position="150"/>
        <end position="174"/>
    </location>
</feature>
<keyword evidence="2" id="KW-0472">Membrane</keyword>
<dbReference type="OrthoDB" id="5371583at2759"/>
<dbReference type="InParanoid" id="A0A2J6SGK7"/>
<evidence type="ECO:0000256" key="1">
    <source>
        <dbReference type="SAM" id="MobiDB-lite"/>
    </source>
</evidence>
<dbReference type="EMBL" id="KZ613919">
    <property type="protein sequence ID" value="PMD49870.1"/>
    <property type="molecule type" value="Genomic_DNA"/>
</dbReference>
<dbReference type="PANTHER" id="PTHR42069">
    <property type="entry name" value="HYPHAL ANASTAMOSIS-8 PROTEIN"/>
    <property type="match status" value="1"/>
</dbReference>
<feature type="transmembrane region" description="Helical" evidence="2">
    <location>
        <begin position="250"/>
        <end position="274"/>
    </location>
</feature>
<keyword evidence="4" id="KW-1185">Reference proteome</keyword>
<sequence length="311" mass="33637">MDLSGASTSSAKTKPTPAPLSPTSTRTDEAITLASTSLTSPGYMISPKVEQSDWKITIENSDGSTSEVDLFRREIKISMGGGNSMKNSTKQPDIENQDPPKNESKLRNERMLVLGQHILTTSGALAIIAISILTLGIYAQTKHINDDLTMLSPTVLMLSMSCLTVAADVILVYIYHQHHRHGRPAATAERMIQKVRGATGILQAISGAISAGYFKSSKNDKGSADLWTWACSDGKGTVNNSSTLCPSNQAAWILNLLQVTIHTLCFALVLWNLFFNKTAAKEFLDLLEKPNKDVAKMDETLHVKSSLAGSS</sequence>
<dbReference type="AlphaFoldDB" id="A0A2J6SGK7"/>
<reference evidence="3 4" key="1">
    <citation type="submission" date="2016-04" db="EMBL/GenBank/DDBJ databases">
        <title>A degradative enzymes factory behind the ericoid mycorrhizal symbiosis.</title>
        <authorList>
            <consortium name="DOE Joint Genome Institute"/>
            <person name="Martino E."/>
            <person name="Morin E."/>
            <person name="Grelet G."/>
            <person name="Kuo A."/>
            <person name="Kohler A."/>
            <person name="Daghino S."/>
            <person name="Barry K."/>
            <person name="Choi C."/>
            <person name="Cichocki N."/>
            <person name="Clum A."/>
            <person name="Copeland A."/>
            <person name="Hainaut M."/>
            <person name="Haridas S."/>
            <person name="Labutti K."/>
            <person name="Lindquist E."/>
            <person name="Lipzen A."/>
            <person name="Khouja H.-R."/>
            <person name="Murat C."/>
            <person name="Ohm R."/>
            <person name="Olson A."/>
            <person name="Spatafora J."/>
            <person name="Veneault-Fourrey C."/>
            <person name="Henrissat B."/>
            <person name="Grigoriev I."/>
            <person name="Martin F."/>
            <person name="Perotto S."/>
        </authorList>
    </citation>
    <scope>NUCLEOTIDE SEQUENCE [LARGE SCALE GENOMIC DNA]</scope>
    <source>
        <strain evidence="3 4">E</strain>
    </source>
</reference>
<feature type="region of interest" description="Disordered" evidence="1">
    <location>
        <begin position="79"/>
        <end position="103"/>
    </location>
</feature>
<dbReference type="GeneID" id="36590186"/>
<evidence type="ECO:0000256" key="2">
    <source>
        <dbReference type="SAM" id="Phobius"/>
    </source>
</evidence>
<keyword evidence="2" id="KW-1133">Transmembrane helix</keyword>
<evidence type="ECO:0000313" key="4">
    <source>
        <dbReference type="Proteomes" id="UP000235371"/>
    </source>
</evidence>
<proteinExistence type="predicted"/>
<feature type="transmembrane region" description="Helical" evidence="2">
    <location>
        <begin position="111"/>
        <end position="138"/>
    </location>
</feature>
<gene>
    <name evidence="3" type="ORF">K444DRAFT_622473</name>
</gene>
<organism evidence="3 4">
    <name type="scientific">Hyaloscypha bicolor E</name>
    <dbReference type="NCBI Taxonomy" id="1095630"/>
    <lineage>
        <taxon>Eukaryota</taxon>
        <taxon>Fungi</taxon>
        <taxon>Dikarya</taxon>
        <taxon>Ascomycota</taxon>
        <taxon>Pezizomycotina</taxon>
        <taxon>Leotiomycetes</taxon>
        <taxon>Helotiales</taxon>
        <taxon>Hyaloscyphaceae</taxon>
        <taxon>Hyaloscypha</taxon>
        <taxon>Hyaloscypha bicolor</taxon>
    </lineage>
</organism>
<accession>A0A2J6SGK7</accession>
<keyword evidence="2" id="KW-0812">Transmembrane</keyword>
<feature type="region of interest" description="Disordered" evidence="1">
    <location>
        <begin position="1"/>
        <end position="44"/>
    </location>
</feature>
<feature type="compositionally biased region" description="Polar residues" evidence="1">
    <location>
        <begin position="1"/>
        <end position="13"/>
    </location>
</feature>
<dbReference type="Proteomes" id="UP000235371">
    <property type="component" value="Unassembled WGS sequence"/>
</dbReference>
<dbReference type="RefSeq" id="XP_024726774.1">
    <property type="nucleotide sequence ID" value="XM_024882109.1"/>
</dbReference>
<dbReference type="PANTHER" id="PTHR42069:SF1">
    <property type="entry name" value="MARVEL DOMAIN-CONTAINING PROTEIN"/>
    <property type="match status" value="1"/>
</dbReference>
<protein>
    <submittedName>
        <fullName evidence="3">Uncharacterized protein</fullName>
    </submittedName>
</protein>